<dbReference type="AlphaFoldDB" id="A0A806CXS6"/>
<accession>A0A806CXS6</accession>
<gene>
    <name evidence="1" type="ordered locus">Mrub_1606</name>
</gene>
<dbReference type="KEGG" id="mrb:Mrub_1606"/>
<evidence type="ECO:0000313" key="2">
    <source>
        <dbReference type="Proteomes" id="UP000006655"/>
    </source>
</evidence>
<sequence>MRLMMRGSKSSTPRALAALGLVGLVCLTSLLFGLRGVVMFSIEPTATQPHEATHHGTEKTHHHLEHCPLCVLHMLLPDLTPVLNGVLVASLVARLWSGAQQARDEFLKAVAARGPPLAIHGIF</sequence>
<dbReference type="RefSeq" id="WP_013013870.1">
    <property type="nucleotide sequence ID" value="NC_013946.1"/>
</dbReference>
<evidence type="ECO:0008006" key="3">
    <source>
        <dbReference type="Google" id="ProtNLM"/>
    </source>
</evidence>
<reference evidence="1 2" key="1">
    <citation type="journal article" date="2010" name="Stand. Genomic Sci.">
        <title>Complete genome sequence of Meiothermus ruber type strain (21).</title>
        <authorList>
            <person name="Tindall B.J."/>
            <person name="Sikorski J."/>
            <person name="Lucas S."/>
            <person name="Goltsman E."/>
            <person name="Copeland A."/>
            <person name="Glavina Del Rio T."/>
            <person name="Nolan M."/>
            <person name="Tice H."/>
            <person name="Cheng J.F."/>
            <person name="Han C."/>
            <person name="Pitluck S."/>
            <person name="Liolios K."/>
            <person name="Ivanova N."/>
            <person name="Mavromatis K."/>
            <person name="Ovchinnikova G."/>
            <person name="Pati A."/>
            <person name="Fahnrich R."/>
            <person name="Goodwin L."/>
            <person name="Chen A."/>
            <person name="Palaniappan K."/>
            <person name="Land M."/>
            <person name="Hauser L."/>
            <person name="Chang Y.J."/>
            <person name="Jeffries C.D."/>
            <person name="Rohde M."/>
            <person name="Goker M."/>
            <person name="Woyke T."/>
            <person name="Bristow J."/>
            <person name="Eisen J.A."/>
            <person name="Markowitz V."/>
            <person name="Hugenholtz P."/>
            <person name="Kyrpides N.C."/>
            <person name="Klenk H.P."/>
            <person name="Lapidus A."/>
        </authorList>
    </citation>
    <scope>NUCLEOTIDE SEQUENCE [LARGE SCALE GENOMIC DNA]</scope>
    <source>
        <strain evidence="2">ATCC 35948 / DSM 1279 / VKM B-1258 / 21</strain>
    </source>
</reference>
<evidence type="ECO:0000313" key="1">
    <source>
        <dbReference type="EMBL" id="ADD28368.1"/>
    </source>
</evidence>
<dbReference type="InterPro" id="IPR021333">
    <property type="entry name" value="DUF2946"/>
</dbReference>
<dbReference type="EMBL" id="CP001743">
    <property type="protein sequence ID" value="ADD28368.1"/>
    <property type="molecule type" value="Genomic_DNA"/>
</dbReference>
<name>A0A806CXS6_MEIRD</name>
<proteinExistence type="predicted"/>
<dbReference type="Proteomes" id="UP000006655">
    <property type="component" value="Chromosome"/>
</dbReference>
<protein>
    <recommendedName>
        <fullName evidence="3">DUF2946 domain-containing protein</fullName>
    </recommendedName>
</protein>
<dbReference type="OrthoDB" id="27499at2"/>
<organism evidence="1 2">
    <name type="scientific">Meiothermus ruber (strain ATCC 35948 / DSM 1279 / VKM B-1258 / 21)</name>
    <name type="common">Thermus ruber</name>
    <dbReference type="NCBI Taxonomy" id="504728"/>
    <lineage>
        <taxon>Bacteria</taxon>
        <taxon>Thermotogati</taxon>
        <taxon>Deinococcota</taxon>
        <taxon>Deinococci</taxon>
        <taxon>Thermales</taxon>
        <taxon>Thermaceae</taxon>
        <taxon>Meiothermus</taxon>
    </lineage>
</organism>
<dbReference type="Pfam" id="PF11162">
    <property type="entry name" value="DUF2946"/>
    <property type="match status" value="1"/>
</dbReference>
<keyword evidence="2" id="KW-1185">Reference proteome</keyword>